<protein>
    <submittedName>
        <fullName evidence="1">Uncharacterized protein</fullName>
    </submittedName>
</protein>
<proteinExistence type="predicted"/>
<organism evidence="1 2">
    <name type="scientific">Mesorhizobium plurifarium</name>
    <dbReference type="NCBI Taxonomy" id="69974"/>
    <lineage>
        <taxon>Bacteria</taxon>
        <taxon>Pseudomonadati</taxon>
        <taxon>Pseudomonadota</taxon>
        <taxon>Alphaproteobacteria</taxon>
        <taxon>Hyphomicrobiales</taxon>
        <taxon>Phyllobacteriaceae</taxon>
        <taxon>Mesorhizobium</taxon>
    </lineage>
</organism>
<reference evidence="1 2" key="1">
    <citation type="submission" date="2014-08" db="EMBL/GenBank/DDBJ databases">
        <authorList>
            <person name="Moulin Lionel"/>
        </authorList>
    </citation>
    <scope>NUCLEOTIDE SEQUENCE [LARGE SCALE GENOMIC DNA]</scope>
</reference>
<name>A0A090G2C1_MESPL</name>
<evidence type="ECO:0000313" key="2">
    <source>
        <dbReference type="Proteomes" id="UP000046122"/>
    </source>
</evidence>
<gene>
    <name evidence="1" type="ORF">MPL3365_20361</name>
</gene>
<dbReference type="EMBL" id="CCNE01000012">
    <property type="protein sequence ID" value="CDX55132.1"/>
    <property type="molecule type" value="Genomic_DNA"/>
</dbReference>
<accession>A0A090G2C1</accession>
<dbReference type="AlphaFoldDB" id="A0A090G2C1"/>
<sequence length="56" mass="6368">MTSLLRGCRLPEILVSVQSRLERLRASLELPVQFLQFLTESRHVLFLELLGRGASS</sequence>
<evidence type="ECO:0000313" key="1">
    <source>
        <dbReference type="EMBL" id="CDX55132.1"/>
    </source>
</evidence>
<dbReference type="Proteomes" id="UP000046122">
    <property type="component" value="Unassembled WGS sequence"/>
</dbReference>